<dbReference type="Proteomes" id="UP000428333">
    <property type="component" value="Linkage Group LG07"/>
</dbReference>
<evidence type="ECO:0000256" key="1">
    <source>
        <dbReference type="SAM" id="MobiDB-lite"/>
    </source>
</evidence>
<evidence type="ECO:0008006" key="6">
    <source>
        <dbReference type="Google" id="ProtNLM"/>
    </source>
</evidence>
<reference evidence="4 5" key="1">
    <citation type="journal article" date="2019" name="Genome Biol. Evol.">
        <title>The Rhododendron genome and chromosomal organization provide insight into shared whole-genome duplications across the heath family (Ericaceae).</title>
        <authorList>
            <person name="Soza V.L."/>
            <person name="Lindsley D."/>
            <person name="Waalkes A."/>
            <person name="Ramage E."/>
            <person name="Patwardhan R.P."/>
            <person name="Burton J.N."/>
            <person name="Adey A."/>
            <person name="Kumar A."/>
            <person name="Qiu R."/>
            <person name="Shendure J."/>
            <person name="Hall B."/>
        </authorList>
    </citation>
    <scope>NUCLEOTIDE SEQUENCE [LARGE SCALE GENOMIC DNA]</scope>
    <source>
        <strain evidence="4">RSF 1966-606</strain>
    </source>
</reference>
<dbReference type="EMBL" id="QEFC01001859">
    <property type="protein sequence ID" value="KAE9455332.1"/>
    <property type="molecule type" value="Genomic_DNA"/>
</dbReference>
<comment type="caution">
    <text evidence="4">The sequence shown here is derived from an EMBL/GenBank/DDBJ whole genome shotgun (WGS) entry which is preliminary data.</text>
</comment>
<protein>
    <recommendedName>
        <fullName evidence="6">Ribosomal protein L34e superfamily protein</fullName>
    </recommendedName>
</protein>
<keyword evidence="3" id="KW-0732">Signal</keyword>
<sequence length="264" mass="28762">MRLHPLHLLSSLTATTTTAMSPPSSSSSSLSLSKPTPSPTHKKPSNPSSNPNPNYSSPSLCNQHSPFLTLDLLILVLVLFSGTFLLTSYFSYIFHSLSLLPPLPSLSLSLSSPSALYFLGFSLFFLASILSFEICCGFRSRKCQNPRCKGLKKAMEFDLQLQTEECLRSSAGGSRAVREIDELPWKGGSEGNPDYECLRAELRKMAPPNGRAVLLFRAKCGCLSYSVSTLGEFGSFLEVSMLLRKTYLDGGVSPQVAVGFVLEM</sequence>
<keyword evidence="2" id="KW-0472">Membrane</keyword>
<keyword evidence="2" id="KW-0812">Transmembrane</keyword>
<evidence type="ECO:0000313" key="4">
    <source>
        <dbReference type="EMBL" id="KAE9455332.1"/>
    </source>
</evidence>
<evidence type="ECO:0000256" key="2">
    <source>
        <dbReference type="SAM" id="Phobius"/>
    </source>
</evidence>
<feature type="compositionally biased region" description="Low complexity" evidence="1">
    <location>
        <begin position="17"/>
        <end position="35"/>
    </location>
</feature>
<feature type="signal peptide" evidence="3">
    <location>
        <begin position="1"/>
        <end position="19"/>
    </location>
</feature>
<dbReference type="PANTHER" id="PTHR47479">
    <property type="entry name" value="OS05G0393200 PROTEIN"/>
    <property type="match status" value="1"/>
</dbReference>
<dbReference type="InterPro" id="IPR044196">
    <property type="entry name" value="At5g19025-like"/>
</dbReference>
<dbReference type="OrthoDB" id="1925408at2759"/>
<organism evidence="4 5">
    <name type="scientific">Rhododendron williamsianum</name>
    <dbReference type="NCBI Taxonomy" id="262921"/>
    <lineage>
        <taxon>Eukaryota</taxon>
        <taxon>Viridiplantae</taxon>
        <taxon>Streptophyta</taxon>
        <taxon>Embryophyta</taxon>
        <taxon>Tracheophyta</taxon>
        <taxon>Spermatophyta</taxon>
        <taxon>Magnoliopsida</taxon>
        <taxon>eudicotyledons</taxon>
        <taxon>Gunneridae</taxon>
        <taxon>Pentapetalae</taxon>
        <taxon>asterids</taxon>
        <taxon>Ericales</taxon>
        <taxon>Ericaceae</taxon>
        <taxon>Ericoideae</taxon>
        <taxon>Rhodoreae</taxon>
        <taxon>Rhododendron</taxon>
    </lineage>
</organism>
<dbReference type="AlphaFoldDB" id="A0A6A4LD43"/>
<dbReference type="PANTHER" id="PTHR47479:SF2">
    <property type="entry name" value="OS05G0393200 PROTEIN"/>
    <property type="match status" value="1"/>
</dbReference>
<name>A0A6A4LD43_9ERIC</name>
<evidence type="ECO:0000256" key="3">
    <source>
        <dbReference type="SAM" id="SignalP"/>
    </source>
</evidence>
<keyword evidence="5" id="KW-1185">Reference proteome</keyword>
<feature type="transmembrane region" description="Helical" evidence="2">
    <location>
        <begin position="115"/>
        <end position="134"/>
    </location>
</feature>
<feature type="region of interest" description="Disordered" evidence="1">
    <location>
        <begin position="17"/>
        <end position="57"/>
    </location>
</feature>
<feature type="non-terminal residue" evidence="4">
    <location>
        <position position="1"/>
    </location>
</feature>
<proteinExistence type="predicted"/>
<keyword evidence="2" id="KW-1133">Transmembrane helix</keyword>
<feature type="chain" id="PRO_5025667625" description="Ribosomal protein L34e superfamily protein" evidence="3">
    <location>
        <begin position="20"/>
        <end position="264"/>
    </location>
</feature>
<feature type="compositionally biased region" description="Low complexity" evidence="1">
    <location>
        <begin position="45"/>
        <end position="57"/>
    </location>
</feature>
<evidence type="ECO:0000313" key="5">
    <source>
        <dbReference type="Proteomes" id="UP000428333"/>
    </source>
</evidence>
<accession>A0A6A4LD43</accession>
<gene>
    <name evidence="4" type="ORF">C3L33_12767</name>
</gene>
<feature type="transmembrane region" description="Helical" evidence="2">
    <location>
        <begin position="72"/>
        <end position="94"/>
    </location>
</feature>